<name>A0A285JFC1_9GAMM</name>
<dbReference type="EMBL" id="OBEB01000008">
    <property type="protein sequence ID" value="SNY58972.1"/>
    <property type="molecule type" value="Genomic_DNA"/>
</dbReference>
<evidence type="ECO:0000313" key="3">
    <source>
        <dbReference type="Proteomes" id="UP000219353"/>
    </source>
</evidence>
<keyword evidence="3" id="KW-1185">Reference proteome</keyword>
<dbReference type="AlphaFoldDB" id="A0A285JFC1"/>
<sequence>MVLSPVNTEGTTSSHLQAREKVSRYFLEQHGFSESQIANAIGDEEAKIEGGVDLTKPLEVIHFPPPDEMTQYVKSHGFPGNWFDPTSSQTPDELGLSGEGRTLTSFRVPPGNGLQSHSKPIIDDWTNPANPVNTAGGGKQLFVNDETKKAVITLNEIGT</sequence>
<dbReference type="RefSeq" id="WP_097112707.1">
    <property type="nucleotide sequence ID" value="NZ_OBEB01000008.1"/>
</dbReference>
<evidence type="ECO:0000259" key="1">
    <source>
        <dbReference type="Pfam" id="PF15538"/>
    </source>
</evidence>
<evidence type="ECO:0000313" key="2">
    <source>
        <dbReference type="EMBL" id="SNY58972.1"/>
    </source>
</evidence>
<dbReference type="OrthoDB" id="9157515at2"/>
<dbReference type="Pfam" id="PF15538">
    <property type="entry name" value="Ntox46"/>
    <property type="match status" value="1"/>
</dbReference>
<organism evidence="2 3">
    <name type="scientific">Arsukibacterium tuosuense</name>
    <dbReference type="NCBI Taxonomy" id="1323745"/>
    <lineage>
        <taxon>Bacteria</taxon>
        <taxon>Pseudomonadati</taxon>
        <taxon>Pseudomonadota</taxon>
        <taxon>Gammaproteobacteria</taxon>
        <taxon>Chromatiales</taxon>
        <taxon>Chromatiaceae</taxon>
        <taxon>Arsukibacterium</taxon>
    </lineage>
</organism>
<reference evidence="3" key="1">
    <citation type="submission" date="2017-09" db="EMBL/GenBank/DDBJ databases">
        <authorList>
            <person name="Varghese N."/>
            <person name="Submissions S."/>
        </authorList>
    </citation>
    <scope>NUCLEOTIDE SEQUENCE [LARGE SCALE GENOMIC DNA]</scope>
    <source>
        <strain evidence="3">CGMCC 1.12461</strain>
    </source>
</reference>
<dbReference type="InterPro" id="IPR028238">
    <property type="entry name" value="Ntox46"/>
</dbReference>
<feature type="domain" description="Bacterial toxin 46" evidence="1">
    <location>
        <begin position="43"/>
        <end position="146"/>
    </location>
</feature>
<dbReference type="Proteomes" id="UP000219353">
    <property type="component" value="Unassembled WGS sequence"/>
</dbReference>
<accession>A0A285JFC1</accession>
<protein>
    <submittedName>
        <fullName evidence="2">Toxin 46</fullName>
    </submittedName>
</protein>
<proteinExistence type="predicted"/>
<gene>
    <name evidence="2" type="ORF">SAMN06297280_3531</name>
</gene>